<dbReference type="InterPro" id="IPR031168">
    <property type="entry name" value="G_TrmE"/>
</dbReference>
<dbReference type="GO" id="GO:0005829">
    <property type="term" value="C:cytosol"/>
    <property type="evidence" value="ECO:0007669"/>
    <property type="project" value="TreeGrafter"/>
</dbReference>
<dbReference type="PANTHER" id="PTHR42714:SF2">
    <property type="entry name" value="TRNA MODIFICATION GTPASE GTPBP3, MITOCHONDRIAL"/>
    <property type="match status" value="1"/>
</dbReference>
<dbReference type="InterPro" id="IPR027266">
    <property type="entry name" value="TrmE/GcvT-like"/>
</dbReference>
<keyword evidence="4 6" id="KW-0630">Potassium</keyword>
<evidence type="ECO:0000259" key="8">
    <source>
        <dbReference type="PROSITE" id="PS51709"/>
    </source>
</evidence>
<evidence type="ECO:0000256" key="5">
    <source>
        <dbReference type="ARBA" id="ARBA00023134"/>
    </source>
</evidence>
<dbReference type="InterPro" id="IPR027417">
    <property type="entry name" value="P-loop_NTPase"/>
</dbReference>
<organism evidence="9">
    <name type="scientific">candidate division WOR-3 bacterium</name>
    <dbReference type="NCBI Taxonomy" id="2052148"/>
    <lineage>
        <taxon>Bacteria</taxon>
        <taxon>Bacteria division WOR-3</taxon>
    </lineage>
</organism>
<keyword evidence="6" id="KW-0460">Magnesium</keyword>
<dbReference type="Gene3D" id="3.40.50.300">
    <property type="entry name" value="P-loop containing nucleotide triphosphate hydrolases"/>
    <property type="match status" value="1"/>
</dbReference>
<feature type="binding site" evidence="6">
    <location>
        <position position="23"/>
    </location>
    <ligand>
        <name>(6S)-5-formyl-5,6,7,8-tetrahydrofolate</name>
        <dbReference type="ChEBI" id="CHEBI:57457"/>
    </ligand>
</feature>
<keyword evidence="6" id="KW-0479">Metal-binding</keyword>
<comment type="similarity">
    <text evidence="1 6 7">Belongs to the TRAFAC class TrmE-Era-EngA-EngB-Septin-like GTPase superfamily. TrmE GTPase family.</text>
</comment>
<proteinExistence type="inferred from homology"/>
<dbReference type="HAMAP" id="MF_00379">
    <property type="entry name" value="GTPase_MnmE"/>
    <property type="match status" value="1"/>
</dbReference>
<evidence type="ECO:0000256" key="4">
    <source>
        <dbReference type="ARBA" id="ARBA00022958"/>
    </source>
</evidence>
<keyword evidence="6" id="KW-0963">Cytoplasm</keyword>
<dbReference type="Gene3D" id="3.30.1360.120">
    <property type="entry name" value="Probable tRNA modification gtpase trme, domain 1"/>
    <property type="match status" value="1"/>
</dbReference>
<sequence length="435" mass="49798">MEKNDTIFAPITLVGNSAITVVRISGLETFETLKKITSIKKVEHQKVYVEYIKYKGKVYDHSVITTFLSPNSYTGEDMAEISLHGGYAVLETFLKLLKSLNLREAERGEFTRRAFLNGKIDLIQAESILQIINSKTEKSLFLSVKNEMGEFSKRIKKIRDDFLSLKSYVQSSIDFPDDVEWCFDRFKKDFEKIKMELDSFKSSISSGRIMDRGIKVVIVGRSNTGKSTLFNRMLKEERAIVSEYEGTTRDFISEWIDINGIPVNLTDGCGIRDTKDPIEKKGIELVLQKVESSDIVIFVFDLSKGMVEEDKKILKMIENKNPIIVGNKSDISDDKNFEGIKISALTGENLNLLNEEIFKRINFSEETIIVSAHQYNVVEKMFDQMKKIENLNSEKEPEIIDYHLKNIIDGFDMLLGKITEENILNEIFSNFCIGK</sequence>
<evidence type="ECO:0000256" key="7">
    <source>
        <dbReference type="RuleBase" id="RU003313"/>
    </source>
</evidence>
<dbReference type="PRINTS" id="PR00449">
    <property type="entry name" value="RASTRNSFRMNG"/>
</dbReference>
<accession>A0A7C3J7B4</accession>
<feature type="binding site" evidence="6">
    <location>
        <position position="248"/>
    </location>
    <ligand>
        <name>Mg(2+)</name>
        <dbReference type="ChEBI" id="CHEBI:18420"/>
    </ligand>
</feature>
<comment type="subcellular location">
    <subcellularLocation>
        <location evidence="6">Cytoplasm</location>
    </subcellularLocation>
</comment>
<comment type="subunit">
    <text evidence="6">Homodimer. Heterotetramer of two MnmE and two MnmG subunits.</text>
</comment>
<evidence type="ECO:0000256" key="2">
    <source>
        <dbReference type="ARBA" id="ARBA00022694"/>
    </source>
</evidence>
<dbReference type="NCBIfam" id="TIGR00231">
    <property type="entry name" value="small_GTP"/>
    <property type="match status" value="1"/>
</dbReference>
<feature type="binding site" evidence="6">
    <location>
        <begin position="223"/>
        <end position="228"/>
    </location>
    <ligand>
        <name>GTP</name>
        <dbReference type="ChEBI" id="CHEBI:37565"/>
    </ligand>
</feature>
<feature type="binding site" evidence="6">
    <location>
        <begin position="242"/>
        <end position="248"/>
    </location>
    <ligand>
        <name>GTP</name>
        <dbReference type="ChEBI" id="CHEBI:37565"/>
    </ligand>
</feature>
<dbReference type="CDD" id="cd14858">
    <property type="entry name" value="TrmE_N"/>
    <property type="match status" value="1"/>
</dbReference>
<keyword evidence="6" id="KW-0378">Hydrolase</keyword>
<evidence type="ECO:0000313" key="9">
    <source>
        <dbReference type="EMBL" id="HFK24449.1"/>
    </source>
</evidence>
<dbReference type="GO" id="GO:0003924">
    <property type="term" value="F:GTPase activity"/>
    <property type="evidence" value="ECO:0007669"/>
    <property type="project" value="UniProtKB-UniRule"/>
</dbReference>
<dbReference type="InterPro" id="IPR006073">
    <property type="entry name" value="GTP-bd"/>
</dbReference>
<feature type="binding site" evidence="6">
    <location>
        <position position="227"/>
    </location>
    <ligand>
        <name>Mg(2+)</name>
        <dbReference type="ChEBI" id="CHEBI:18420"/>
    </ligand>
</feature>
<protein>
    <recommendedName>
        <fullName evidence="6">tRNA modification GTPase MnmE</fullName>
        <ecNumber evidence="6">3.6.-.-</ecNumber>
    </recommendedName>
</protein>
<keyword evidence="5 6" id="KW-0342">GTP-binding</keyword>
<name>A0A7C3J7B4_UNCW3</name>
<feature type="binding site" evidence="6">
    <location>
        <position position="80"/>
    </location>
    <ligand>
        <name>(6S)-5-formyl-5,6,7,8-tetrahydrofolate</name>
        <dbReference type="ChEBI" id="CHEBI:57457"/>
    </ligand>
</feature>
<reference evidence="9" key="1">
    <citation type="journal article" date="2020" name="mSystems">
        <title>Genome- and Community-Level Interaction Insights into Carbon Utilization and Element Cycling Functions of Hydrothermarchaeota in Hydrothermal Sediment.</title>
        <authorList>
            <person name="Zhou Z."/>
            <person name="Liu Y."/>
            <person name="Xu W."/>
            <person name="Pan J."/>
            <person name="Luo Z.H."/>
            <person name="Li M."/>
        </authorList>
    </citation>
    <scope>NUCLEOTIDE SEQUENCE [LARGE SCALE GENOMIC DNA]</scope>
    <source>
        <strain evidence="9">SpSt-464</strain>
    </source>
</reference>
<evidence type="ECO:0000256" key="3">
    <source>
        <dbReference type="ARBA" id="ARBA00022741"/>
    </source>
</evidence>
<dbReference type="Pfam" id="PF01926">
    <property type="entry name" value="MMR_HSR1"/>
    <property type="match status" value="1"/>
</dbReference>
<dbReference type="NCBIfam" id="TIGR00450">
    <property type="entry name" value="mnmE_trmE_thdF"/>
    <property type="match status" value="1"/>
</dbReference>
<evidence type="ECO:0000256" key="6">
    <source>
        <dbReference type="HAMAP-Rule" id="MF_00379"/>
    </source>
</evidence>
<feature type="binding site" evidence="6">
    <location>
        <position position="119"/>
    </location>
    <ligand>
        <name>(6S)-5-formyl-5,6,7,8-tetrahydrofolate</name>
        <dbReference type="ChEBI" id="CHEBI:57457"/>
    </ligand>
</feature>
<dbReference type="InterPro" id="IPR027368">
    <property type="entry name" value="MnmE_dom2"/>
</dbReference>
<dbReference type="GO" id="GO:0046872">
    <property type="term" value="F:metal ion binding"/>
    <property type="evidence" value="ECO:0007669"/>
    <property type="project" value="UniProtKB-KW"/>
</dbReference>
<comment type="function">
    <text evidence="6">Exhibits a very high intrinsic GTPase hydrolysis rate. Involved in the addition of a carboxymethylaminomethyl (cmnm) group at the wobble position (U34) of certain tRNAs, forming tRNA-cmnm(5)s(2)U34.</text>
</comment>
<dbReference type="AlphaFoldDB" id="A0A7C3J7B4"/>
<dbReference type="SUPFAM" id="SSF52540">
    <property type="entry name" value="P-loop containing nucleoside triphosphate hydrolases"/>
    <property type="match status" value="1"/>
</dbReference>
<dbReference type="PROSITE" id="PS51709">
    <property type="entry name" value="G_TRME"/>
    <property type="match status" value="1"/>
</dbReference>
<dbReference type="GO" id="GO:0030488">
    <property type="term" value="P:tRNA methylation"/>
    <property type="evidence" value="ECO:0007669"/>
    <property type="project" value="TreeGrafter"/>
</dbReference>
<keyword evidence="2 6" id="KW-0819">tRNA processing</keyword>
<dbReference type="InterPro" id="IPR018948">
    <property type="entry name" value="GTP-bd_TrmE_N"/>
</dbReference>
<dbReference type="GO" id="GO:0005525">
    <property type="term" value="F:GTP binding"/>
    <property type="evidence" value="ECO:0007669"/>
    <property type="project" value="UniProtKB-UniRule"/>
</dbReference>
<dbReference type="InterPro" id="IPR025867">
    <property type="entry name" value="MnmE_helical"/>
</dbReference>
<gene>
    <name evidence="6 9" type="primary">mnmE</name>
    <name evidence="6" type="synonym">trmE</name>
    <name evidence="9" type="ORF">ENS15_07380</name>
</gene>
<feature type="binding site" evidence="6">
    <location>
        <position position="435"/>
    </location>
    <ligand>
        <name>(6S)-5-formyl-5,6,7,8-tetrahydrofolate</name>
        <dbReference type="ChEBI" id="CHEBI:57457"/>
    </ligand>
</feature>
<dbReference type="InterPro" id="IPR004520">
    <property type="entry name" value="GTPase_MnmE"/>
</dbReference>
<dbReference type="Pfam" id="PF10396">
    <property type="entry name" value="TrmE_N"/>
    <property type="match status" value="1"/>
</dbReference>
<dbReference type="GO" id="GO:0002098">
    <property type="term" value="P:tRNA wobble uridine modification"/>
    <property type="evidence" value="ECO:0007669"/>
    <property type="project" value="TreeGrafter"/>
</dbReference>
<dbReference type="EC" id="3.6.-.-" evidence="6"/>
<keyword evidence="3 6" id="KW-0547">Nucleotide-binding</keyword>
<dbReference type="InterPro" id="IPR005225">
    <property type="entry name" value="Small_GTP-bd"/>
</dbReference>
<comment type="caution">
    <text evidence="9">The sequence shown here is derived from an EMBL/GenBank/DDBJ whole genome shotgun (WGS) entry which is preliminary data.</text>
</comment>
<dbReference type="EMBL" id="DSTT01000006">
    <property type="protein sequence ID" value="HFK24449.1"/>
    <property type="molecule type" value="Genomic_DNA"/>
</dbReference>
<feature type="domain" description="TrmE-type G" evidence="8">
    <location>
        <begin position="213"/>
        <end position="362"/>
    </location>
</feature>
<dbReference type="Gene3D" id="1.20.120.430">
    <property type="entry name" value="tRNA modification GTPase MnmE domain 2"/>
    <property type="match status" value="1"/>
</dbReference>
<comment type="caution">
    <text evidence="6">Lacks conserved residue(s) required for the propagation of feature annotation.</text>
</comment>
<dbReference type="CDD" id="cd04164">
    <property type="entry name" value="trmE"/>
    <property type="match status" value="1"/>
</dbReference>
<dbReference type="Pfam" id="PF12631">
    <property type="entry name" value="MnmE_helical"/>
    <property type="match status" value="1"/>
</dbReference>
<evidence type="ECO:0000256" key="1">
    <source>
        <dbReference type="ARBA" id="ARBA00011043"/>
    </source>
</evidence>
<dbReference type="PANTHER" id="PTHR42714">
    <property type="entry name" value="TRNA MODIFICATION GTPASE GTPBP3"/>
    <property type="match status" value="1"/>
</dbReference>
<comment type="cofactor">
    <cofactor evidence="6">
        <name>K(+)</name>
        <dbReference type="ChEBI" id="CHEBI:29103"/>
    </cofactor>
    <text evidence="6">Binds 1 potassium ion per subunit.</text>
</comment>